<feature type="domain" description="LysM" evidence="10">
    <location>
        <begin position="138"/>
        <end position="182"/>
    </location>
</feature>
<dbReference type="Gene3D" id="3.30.1380.10">
    <property type="match status" value="1"/>
</dbReference>
<dbReference type="InterPro" id="IPR018392">
    <property type="entry name" value="LysM"/>
</dbReference>
<keyword evidence="5" id="KW-0378">Hydrolase</keyword>
<dbReference type="InterPro" id="IPR036779">
    <property type="entry name" value="LysM_dom_sf"/>
</dbReference>
<keyword evidence="7" id="KW-0482">Metalloprotease</keyword>
<dbReference type="InterPro" id="IPR005073">
    <property type="entry name" value="Peptidase_M74"/>
</dbReference>
<gene>
    <name evidence="11" type="ORF">ENSA5_64280</name>
</gene>
<evidence type="ECO:0000256" key="6">
    <source>
        <dbReference type="ARBA" id="ARBA00022833"/>
    </source>
</evidence>
<keyword evidence="8" id="KW-1133">Transmembrane helix</keyword>
<dbReference type="PROSITE" id="PS51782">
    <property type="entry name" value="LYSM"/>
    <property type="match status" value="1"/>
</dbReference>
<keyword evidence="2" id="KW-0479">Metal-binding</keyword>
<dbReference type="CDD" id="cd00118">
    <property type="entry name" value="LysM"/>
    <property type="match status" value="1"/>
</dbReference>
<keyword evidence="12" id="KW-1185">Reference proteome</keyword>
<evidence type="ECO:0000256" key="5">
    <source>
        <dbReference type="ARBA" id="ARBA00022801"/>
    </source>
</evidence>
<dbReference type="SMART" id="SM00257">
    <property type="entry name" value="LysM"/>
    <property type="match status" value="1"/>
</dbReference>
<keyword evidence="8" id="KW-0472">Membrane</keyword>
<dbReference type="AlphaFoldDB" id="A0A2S9XCC0"/>
<name>A0A2S9XCC0_9BACT</name>
<dbReference type="GO" id="GO:0004252">
    <property type="term" value="F:serine-type endopeptidase activity"/>
    <property type="evidence" value="ECO:0007669"/>
    <property type="project" value="InterPro"/>
</dbReference>
<evidence type="ECO:0000256" key="7">
    <source>
        <dbReference type="ARBA" id="ARBA00023049"/>
    </source>
</evidence>
<keyword evidence="3 9" id="KW-0732">Signal</keyword>
<evidence type="ECO:0000256" key="3">
    <source>
        <dbReference type="ARBA" id="ARBA00022729"/>
    </source>
</evidence>
<evidence type="ECO:0000256" key="8">
    <source>
        <dbReference type="SAM" id="Phobius"/>
    </source>
</evidence>
<evidence type="ECO:0000313" key="11">
    <source>
        <dbReference type="EMBL" id="PRP90513.1"/>
    </source>
</evidence>
<dbReference type="InterPro" id="IPR009045">
    <property type="entry name" value="Zn_M74/Hedgehog-like"/>
</dbReference>
<evidence type="ECO:0000256" key="4">
    <source>
        <dbReference type="ARBA" id="ARBA00022764"/>
    </source>
</evidence>
<feature type="chain" id="PRO_5015450974" evidence="9">
    <location>
        <begin position="20"/>
        <end position="401"/>
    </location>
</feature>
<evidence type="ECO:0000259" key="10">
    <source>
        <dbReference type="PROSITE" id="PS51782"/>
    </source>
</evidence>
<dbReference type="Gene3D" id="3.10.350.10">
    <property type="entry name" value="LysM domain"/>
    <property type="match status" value="1"/>
</dbReference>
<dbReference type="GO" id="GO:0046872">
    <property type="term" value="F:metal ion binding"/>
    <property type="evidence" value="ECO:0007669"/>
    <property type="project" value="UniProtKB-KW"/>
</dbReference>
<dbReference type="EMBL" id="PVNK01000279">
    <property type="protein sequence ID" value="PRP90513.1"/>
    <property type="molecule type" value="Genomic_DNA"/>
</dbReference>
<sequence length="401" mass="44453">MRVELLCLSALLSACEAVAAAPVERLPPAHSVELGRAQALEMREISVLDEALEPAVDEVVAFAPSWRMPAHEPGPLPTWIRHPTLPRETIEELALRYDVRAHSIREWNDMAADAQPHPWRPKALRIHARRYPPPRQLVEHEVIEGDSWGTIARRYGVDYRRLRAWNVRELGRSLELGERVQIWIDPIVFNAIVNDQPTSDRAALVRPGAHGVGVPRAGALVAGVQIPPGERYRLSYPKSAYGTTWAVRQTVAALDCFAATSDYPHPIKVGTMSRQRGGKIGGHISHQTGRDLDIRLPLRAEVPQGLKPSMRRVDWATTWTLVSAFASAAIVQVIFLDYGSQRRLYKAAKAAGASEEQLDAMIQYPRGSKASLGLIRHSPGHEGHIHVRFPCGPAEPECADL</sequence>
<keyword evidence="8" id="KW-0812">Transmembrane</keyword>
<keyword evidence="6" id="KW-0862">Zinc</keyword>
<feature type="signal peptide" evidence="9">
    <location>
        <begin position="1"/>
        <end position="19"/>
    </location>
</feature>
<dbReference type="GO" id="GO:0008237">
    <property type="term" value="F:metallopeptidase activity"/>
    <property type="evidence" value="ECO:0007669"/>
    <property type="project" value="UniProtKB-KW"/>
</dbReference>
<dbReference type="Pfam" id="PF03411">
    <property type="entry name" value="Peptidase_M74"/>
    <property type="match status" value="1"/>
</dbReference>
<evidence type="ECO:0000256" key="1">
    <source>
        <dbReference type="ARBA" id="ARBA00022670"/>
    </source>
</evidence>
<accession>A0A2S9XCC0</accession>
<dbReference type="PROSITE" id="PS51257">
    <property type="entry name" value="PROKAR_LIPOPROTEIN"/>
    <property type="match status" value="1"/>
</dbReference>
<dbReference type="SUPFAM" id="SSF55166">
    <property type="entry name" value="Hedgehog/DD-peptidase"/>
    <property type="match status" value="1"/>
</dbReference>
<keyword evidence="4" id="KW-0574">Periplasm</keyword>
<evidence type="ECO:0000313" key="12">
    <source>
        <dbReference type="Proteomes" id="UP000237968"/>
    </source>
</evidence>
<organism evidence="11 12">
    <name type="scientific">Enhygromyxa salina</name>
    <dbReference type="NCBI Taxonomy" id="215803"/>
    <lineage>
        <taxon>Bacteria</taxon>
        <taxon>Pseudomonadati</taxon>
        <taxon>Myxococcota</taxon>
        <taxon>Polyangia</taxon>
        <taxon>Nannocystales</taxon>
        <taxon>Nannocystaceae</taxon>
        <taxon>Enhygromyxa</taxon>
    </lineage>
</organism>
<dbReference type="GO" id="GO:0006508">
    <property type="term" value="P:proteolysis"/>
    <property type="evidence" value="ECO:0007669"/>
    <property type="project" value="UniProtKB-KW"/>
</dbReference>
<dbReference type="GO" id="GO:0030288">
    <property type="term" value="C:outer membrane-bounded periplasmic space"/>
    <property type="evidence" value="ECO:0007669"/>
    <property type="project" value="InterPro"/>
</dbReference>
<reference evidence="11 12" key="1">
    <citation type="submission" date="2018-03" db="EMBL/GenBank/DDBJ databases">
        <title>Draft Genome Sequences of the Obligatory Marine Myxobacteria Enhygromyxa salina SWB005.</title>
        <authorList>
            <person name="Poehlein A."/>
            <person name="Moghaddam J.A."/>
            <person name="Harms H."/>
            <person name="Alanjari M."/>
            <person name="Koenig G.M."/>
            <person name="Daniel R."/>
            <person name="Schaeberle T.F."/>
        </authorList>
    </citation>
    <scope>NUCLEOTIDE SEQUENCE [LARGE SCALE GENOMIC DNA]</scope>
    <source>
        <strain evidence="11 12">SWB005</strain>
    </source>
</reference>
<protein>
    <submittedName>
        <fullName evidence="11">Penicillin-insensitive murein endopeptidase</fullName>
    </submittedName>
</protein>
<proteinExistence type="predicted"/>
<dbReference type="Proteomes" id="UP000237968">
    <property type="component" value="Unassembled WGS sequence"/>
</dbReference>
<dbReference type="Pfam" id="PF01476">
    <property type="entry name" value="LysM"/>
    <property type="match status" value="2"/>
</dbReference>
<dbReference type="SUPFAM" id="SSF54106">
    <property type="entry name" value="LysM domain"/>
    <property type="match status" value="1"/>
</dbReference>
<keyword evidence="1" id="KW-0645">Protease</keyword>
<dbReference type="RefSeq" id="WP_181198382.1">
    <property type="nucleotide sequence ID" value="NZ_PVNK01000279.1"/>
</dbReference>
<feature type="transmembrane region" description="Helical" evidence="8">
    <location>
        <begin position="315"/>
        <end position="336"/>
    </location>
</feature>
<comment type="caution">
    <text evidence="11">The sequence shown here is derived from an EMBL/GenBank/DDBJ whole genome shotgun (WGS) entry which is preliminary data.</text>
</comment>
<evidence type="ECO:0000256" key="9">
    <source>
        <dbReference type="SAM" id="SignalP"/>
    </source>
</evidence>
<evidence type="ECO:0000256" key="2">
    <source>
        <dbReference type="ARBA" id="ARBA00022723"/>
    </source>
</evidence>